<protein>
    <recommendedName>
        <fullName evidence="8">Fluoride-specific ion channel FluC</fullName>
    </recommendedName>
</protein>
<dbReference type="AlphaFoldDB" id="A0A1L3Q2A0"/>
<evidence type="ECO:0000313" key="11">
    <source>
        <dbReference type="EMBL" id="SDW66631.1"/>
    </source>
</evidence>
<feature type="transmembrane region" description="Helical" evidence="8">
    <location>
        <begin position="35"/>
        <end position="53"/>
    </location>
</feature>
<dbReference type="EMBL" id="FNMU01000004">
    <property type="protein sequence ID" value="SDW66631.1"/>
    <property type="molecule type" value="Genomic_DNA"/>
</dbReference>
<dbReference type="KEGG" id="mhaz:BHR79_05065"/>
<accession>A0A1L3Q2A0</accession>
<keyword evidence="8" id="KW-0915">Sodium</keyword>
<dbReference type="HAMAP" id="MF_00454">
    <property type="entry name" value="FluC"/>
    <property type="match status" value="1"/>
</dbReference>
<keyword evidence="2 8" id="KW-1003">Cell membrane</keyword>
<dbReference type="InterPro" id="IPR003691">
    <property type="entry name" value="FluC"/>
</dbReference>
<comment type="catalytic activity">
    <reaction evidence="7">
        <text>fluoride(in) = fluoride(out)</text>
        <dbReference type="Rhea" id="RHEA:76159"/>
        <dbReference type="ChEBI" id="CHEBI:17051"/>
    </reaction>
    <physiologicalReaction direction="left-to-right" evidence="7">
        <dbReference type="Rhea" id="RHEA:76160"/>
    </physiologicalReaction>
</comment>
<keyword evidence="4 8" id="KW-1133">Transmembrane helix</keyword>
<reference evidence="10 14" key="3">
    <citation type="submission" date="2018-10" db="EMBL/GenBank/DDBJ databases">
        <title>Cultivation of a novel Methanohalophilus strain from Kebrit Deep of the Red Sea and a genomic comparison of members of the genus Methanohalophilus.</title>
        <authorList>
            <person name="Guan Y."/>
            <person name="Ngugi D.K."/>
            <person name="Stingl U."/>
        </authorList>
    </citation>
    <scope>NUCLEOTIDE SEQUENCE [LARGE SCALE GENOMIC DNA]</scope>
    <source>
        <strain evidence="10 14">DSM 3094</strain>
    </source>
</reference>
<feature type="binding site" evidence="8">
    <location>
        <position position="72"/>
    </location>
    <ligand>
        <name>Na(+)</name>
        <dbReference type="ChEBI" id="CHEBI:29101"/>
        <note>structural</note>
    </ligand>
</feature>
<dbReference type="Proteomes" id="UP000198669">
    <property type="component" value="Unassembled WGS sequence"/>
</dbReference>
<evidence type="ECO:0000313" key="12">
    <source>
        <dbReference type="Proteomes" id="UP000186879"/>
    </source>
</evidence>
<keyword evidence="8" id="KW-0813">Transport</keyword>
<comment type="function">
    <text evidence="8">Fluoride-specific ion channel. Important for reducing fluoride concentration in the cell, thus reducing its toxicity.</text>
</comment>
<dbReference type="GO" id="GO:0005886">
    <property type="term" value="C:plasma membrane"/>
    <property type="evidence" value="ECO:0007669"/>
    <property type="project" value="UniProtKB-SubCell"/>
</dbReference>
<dbReference type="EMBL" id="CP017921">
    <property type="protein sequence ID" value="APH38921.1"/>
    <property type="molecule type" value="Genomic_DNA"/>
</dbReference>
<feature type="transmembrane region" description="Helical" evidence="8">
    <location>
        <begin position="59"/>
        <end position="85"/>
    </location>
</feature>
<proteinExistence type="inferred from homology"/>
<evidence type="ECO:0000256" key="8">
    <source>
        <dbReference type="HAMAP-Rule" id="MF_00454"/>
    </source>
</evidence>
<name>A0A1L3Q2A0_9EURY</name>
<dbReference type="Proteomes" id="UP000186879">
    <property type="component" value="Chromosome"/>
</dbReference>
<evidence type="ECO:0000313" key="10">
    <source>
        <dbReference type="EMBL" id="RNI07452.1"/>
    </source>
</evidence>
<dbReference type="PANTHER" id="PTHR28259">
    <property type="entry name" value="FLUORIDE EXPORT PROTEIN 1-RELATED"/>
    <property type="match status" value="1"/>
</dbReference>
<keyword evidence="5 8" id="KW-0472">Membrane</keyword>
<reference evidence="9 12" key="1">
    <citation type="submission" date="2016-10" db="EMBL/GenBank/DDBJ databases">
        <title>Methanohalophilus halophilus.</title>
        <authorList>
            <person name="L'haridon S."/>
        </authorList>
    </citation>
    <scope>NUCLEOTIDE SEQUENCE [LARGE SCALE GENOMIC DNA]</scope>
    <source>
        <strain evidence="9 12">Z-7982</strain>
    </source>
</reference>
<dbReference type="GO" id="GO:0062054">
    <property type="term" value="F:fluoride channel activity"/>
    <property type="evidence" value="ECO:0007669"/>
    <property type="project" value="UniProtKB-UniRule"/>
</dbReference>
<organism evidence="9 12">
    <name type="scientific">Methanohalophilus halophilus</name>
    <dbReference type="NCBI Taxonomy" id="2177"/>
    <lineage>
        <taxon>Archaea</taxon>
        <taxon>Methanobacteriati</taxon>
        <taxon>Methanobacteriota</taxon>
        <taxon>Stenosarchaea group</taxon>
        <taxon>Methanomicrobia</taxon>
        <taxon>Methanosarcinales</taxon>
        <taxon>Methanosarcinaceae</taxon>
        <taxon>Methanohalophilus</taxon>
    </lineage>
</organism>
<evidence type="ECO:0000313" key="14">
    <source>
        <dbReference type="Proteomes" id="UP000267921"/>
    </source>
</evidence>
<comment type="similarity">
    <text evidence="6 8">Belongs to the fluoride channel Fluc/FEX (TC 1.A.43) family.</text>
</comment>
<evidence type="ECO:0000256" key="5">
    <source>
        <dbReference type="ARBA" id="ARBA00023136"/>
    </source>
</evidence>
<dbReference type="PANTHER" id="PTHR28259:SF1">
    <property type="entry name" value="FLUORIDE EXPORT PROTEIN 1-RELATED"/>
    <property type="match status" value="1"/>
</dbReference>
<feature type="transmembrane region" description="Helical" evidence="8">
    <location>
        <begin position="6"/>
        <end position="23"/>
    </location>
</feature>
<evidence type="ECO:0000256" key="4">
    <source>
        <dbReference type="ARBA" id="ARBA00022989"/>
    </source>
</evidence>
<keyword evidence="12" id="KW-1185">Reference proteome</keyword>
<keyword evidence="3 8" id="KW-0812">Transmembrane</keyword>
<evidence type="ECO:0000256" key="2">
    <source>
        <dbReference type="ARBA" id="ARBA00022475"/>
    </source>
</evidence>
<keyword evidence="8" id="KW-0479">Metal-binding</keyword>
<gene>
    <name evidence="8" type="primary">fluC</name>
    <name evidence="8" type="synonym">crcB</name>
    <name evidence="9" type="ORF">BHR79_05065</name>
    <name evidence="10" type="ORF">EFE40_09660</name>
    <name evidence="11" type="ORF">SAMN04515625_1359</name>
</gene>
<evidence type="ECO:0000256" key="7">
    <source>
        <dbReference type="ARBA" id="ARBA00035585"/>
    </source>
</evidence>
<comment type="subcellular location">
    <subcellularLocation>
        <location evidence="1 8">Cell membrane</location>
        <topology evidence="1 8">Multi-pass membrane protein</topology>
    </subcellularLocation>
</comment>
<evidence type="ECO:0000256" key="1">
    <source>
        <dbReference type="ARBA" id="ARBA00004651"/>
    </source>
</evidence>
<dbReference type="STRING" id="2177.BHR79_05065"/>
<dbReference type="GeneID" id="30583111"/>
<dbReference type="Pfam" id="PF02537">
    <property type="entry name" value="CRCB"/>
    <property type="match status" value="1"/>
</dbReference>
<evidence type="ECO:0000256" key="3">
    <source>
        <dbReference type="ARBA" id="ARBA00022692"/>
    </source>
</evidence>
<dbReference type="RefSeq" id="WP_072561360.1">
    <property type="nucleotide sequence ID" value="NZ_CP017921.1"/>
</dbReference>
<sequence>MYPTGYLLVGIGGFIGAILRYMVAGITPKKGDMPTGTLTVNIIGTTILSYLTYSHSLQHLYLLNIGILGSFTTFSTFTYESFTLLEQQANRSFLTNIMLNCVCCMLGAGLGQLMANLI</sequence>
<dbReference type="GO" id="GO:0046872">
    <property type="term" value="F:metal ion binding"/>
    <property type="evidence" value="ECO:0007669"/>
    <property type="project" value="UniProtKB-KW"/>
</dbReference>
<feature type="transmembrane region" description="Helical" evidence="8">
    <location>
        <begin position="97"/>
        <end position="115"/>
    </location>
</feature>
<feature type="binding site" evidence="8">
    <location>
        <position position="69"/>
    </location>
    <ligand>
        <name>Na(+)</name>
        <dbReference type="ChEBI" id="CHEBI:29101"/>
        <note>structural</note>
    </ligand>
</feature>
<evidence type="ECO:0000313" key="9">
    <source>
        <dbReference type="EMBL" id="APH38921.1"/>
    </source>
</evidence>
<dbReference type="Proteomes" id="UP000267921">
    <property type="component" value="Unassembled WGS sequence"/>
</dbReference>
<evidence type="ECO:0000256" key="6">
    <source>
        <dbReference type="ARBA" id="ARBA00035120"/>
    </source>
</evidence>
<reference evidence="11 13" key="2">
    <citation type="submission" date="2016-10" db="EMBL/GenBank/DDBJ databases">
        <authorList>
            <person name="de Groot N.N."/>
        </authorList>
    </citation>
    <scope>NUCLEOTIDE SEQUENCE [LARGE SCALE GENOMIC DNA]</scope>
    <source>
        <strain evidence="11 13">Z-7982</strain>
    </source>
</reference>
<evidence type="ECO:0000313" key="13">
    <source>
        <dbReference type="Proteomes" id="UP000198669"/>
    </source>
</evidence>
<dbReference type="OrthoDB" id="253428at2157"/>
<keyword evidence="8" id="KW-0406">Ion transport</keyword>
<keyword evidence="8" id="KW-0407">Ion channel</keyword>
<dbReference type="EMBL" id="RJJG01000008">
    <property type="protein sequence ID" value="RNI07452.1"/>
    <property type="molecule type" value="Genomic_DNA"/>
</dbReference>
<dbReference type="GO" id="GO:0140114">
    <property type="term" value="P:cellular detoxification of fluoride"/>
    <property type="evidence" value="ECO:0007669"/>
    <property type="project" value="UniProtKB-UniRule"/>
</dbReference>
<comment type="activity regulation">
    <text evidence="8">Na(+) is not transported, but it plays an essential structural role and its presence is essential for fluoride channel function.</text>
</comment>